<dbReference type="Gene3D" id="3.30.1360.180">
    <property type="match status" value="1"/>
</dbReference>
<evidence type="ECO:0000313" key="2">
    <source>
        <dbReference type="Proteomes" id="UP001487740"/>
    </source>
</evidence>
<organism evidence="1 2">
    <name type="scientific">Scylla paramamosain</name>
    <name type="common">Mud crab</name>
    <dbReference type="NCBI Taxonomy" id="85552"/>
    <lineage>
        <taxon>Eukaryota</taxon>
        <taxon>Metazoa</taxon>
        <taxon>Ecdysozoa</taxon>
        <taxon>Arthropoda</taxon>
        <taxon>Crustacea</taxon>
        <taxon>Multicrustacea</taxon>
        <taxon>Malacostraca</taxon>
        <taxon>Eumalacostraca</taxon>
        <taxon>Eucarida</taxon>
        <taxon>Decapoda</taxon>
        <taxon>Pleocyemata</taxon>
        <taxon>Brachyura</taxon>
        <taxon>Eubrachyura</taxon>
        <taxon>Portunoidea</taxon>
        <taxon>Portunidae</taxon>
        <taxon>Portuninae</taxon>
        <taxon>Scylla</taxon>
    </lineage>
</organism>
<dbReference type="Proteomes" id="UP001487740">
    <property type="component" value="Unassembled WGS sequence"/>
</dbReference>
<dbReference type="GO" id="GO:0016787">
    <property type="term" value="F:hydrolase activity"/>
    <property type="evidence" value="ECO:0007669"/>
    <property type="project" value="UniProtKB-ARBA"/>
</dbReference>
<dbReference type="CDD" id="cd16018">
    <property type="entry name" value="Enpp"/>
    <property type="match status" value="1"/>
</dbReference>
<dbReference type="InterPro" id="IPR017850">
    <property type="entry name" value="Alkaline_phosphatase_core_sf"/>
</dbReference>
<dbReference type="PANTHER" id="PTHR10151:SF120">
    <property type="entry name" value="BIS(5'-ADENOSYL)-TRIPHOSPHATASE"/>
    <property type="match status" value="1"/>
</dbReference>
<reference evidence="1 2" key="1">
    <citation type="submission" date="2023-03" db="EMBL/GenBank/DDBJ databases">
        <title>High-quality genome of Scylla paramamosain provides insights in environmental adaptation.</title>
        <authorList>
            <person name="Zhang L."/>
        </authorList>
    </citation>
    <scope>NUCLEOTIDE SEQUENCE [LARGE SCALE GENOMIC DNA]</scope>
    <source>
        <strain evidence="1">LZ_2023a</strain>
        <tissue evidence="1">Muscle</tissue>
    </source>
</reference>
<dbReference type="Gene3D" id="3.40.720.10">
    <property type="entry name" value="Alkaline Phosphatase, subunit A"/>
    <property type="match status" value="1"/>
</dbReference>
<proteinExistence type="predicted"/>
<protein>
    <recommendedName>
        <fullName evidence="3">Ectonucleotide pyrophosphatase/phosphodiesterase family member 6</fullName>
    </recommendedName>
</protein>
<gene>
    <name evidence="1" type="ORF">O3P69_010801</name>
</gene>
<accession>A0AAW0TIC7</accession>
<dbReference type="InterPro" id="IPR002591">
    <property type="entry name" value="Phosphodiest/P_Trfase"/>
</dbReference>
<dbReference type="SUPFAM" id="SSF53649">
    <property type="entry name" value="Alkaline phosphatase-like"/>
    <property type="match status" value="1"/>
</dbReference>
<sequence>MRAPLSLSVKMVRARAWWAAWWAASLWVAAGSPVSSGRDRLLYIMMDGLRWDYVDQQDASVLPGFNRILSEGVRAKWTNPLFPSISYPTWTTLSTGLHAESHNIVGNYFHDATNGDDFSLFDADATGKPKWWTAEPIWTTAEKSGLRTAQYLWSRCDVPIDGITTEFCEHFVKIPGKEIFEANIQKALQKFDEGFDFVQVYTEHTDNTGHKFGPDSEDLRQAMRDLDDVLMQLMAGLEERGLLNRVNIVIVSDHGMTTTDPSVTETHEIDDYLDTDLVENLADRGAFMNIKVIAGNVDTVFDQVSQIPGVMAYKHADIPDRYHFKDSPYIYDIILVAKKGHYIMASRSDKQLPRRSGSYVSVGGHGYDPDDMNMKGIFFARGPAFDCGSVVEPIHVVDVYQVLTHVLHLTPLPHNGTWSHVEPIFRTYDSVCSGAARCLISVPSALLLALALGIVESVLQMRNADIRYTLSVRRVLGRGTAELSRHHSWQLTPKRVEIRASLPSHNRIVPHCLCHYRRHHHHHQPCSVMPHQHILQLYMSISSSAI</sequence>
<dbReference type="Pfam" id="PF01663">
    <property type="entry name" value="Phosphodiest"/>
    <property type="match status" value="1"/>
</dbReference>
<name>A0AAW0TIC7_SCYPA</name>
<dbReference type="EMBL" id="JARAKH010000031">
    <property type="protein sequence ID" value="KAK8386376.1"/>
    <property type="molecule type" value="Genomic_DNA"/>
</dbReference>
<evidence type="ECO:0008006" key="3">
    <source>
        <dbReference type="Google" id="ProtNLM"/>
    </source>
</evidence>
<dbReference type="AlphaFoldDB" id="A0AAW0TIC7"/>
<comment type="caution">
    <text evidence="1">The sequence shown here is derived from an EMBL/GenBank/DDBJ whole genome shotgun (WGS) entry which is preliminary data.</text>
</comment>
<keyword evidence="2" id="KW-1185">Reference proteome</keyword>
<evidence type="ECO:0000313" key="1">
    <source>
        <dbReference type="EMBL" id="KAK8386376.1"/>
    </source>
</evidence>
<dbReference type="PANTHER" id="PTHR10151">
    <property type="entry name" value="ECTONUCLEOTIDE PYROPHOSPHATASE/PHOSPHODIESTERASE"/>
    <property type="match status" value="1"/>
</dbReference>